<dbReference type="AlphaFoldDB" id="A0A9K3L528"/>
<organism evidence="1 2">
    <name type="scientific">Nitzschia inconspicua</name>
    <dbReference type="NCBI Taxonomy" id="303405"/>
    <lineage>
        <taxon>Eukaryota</taxon>
        <taxon>Sar</taxon>
        <taxon>Stramenopiles</taxon>
        <taxon>Ochrophyta</taxon>
        <taxon>Bacillariophyta</taxon>
        <taxon>Bacillariophyceae</taxon>
        <taxon>Bacillariophycidae</taxon>
        <taxon>Bacillariales</taxon>
        <taxon>Bacillariaceae</taxon>
        <taxon>Nitzschia</taxon>
    </lineage>
</organism>
<dbReference type="EMBL" id="JAGRRH010000015">
    <property type="protein sequence ID" value="KAG7355895.1"/>
    <property type="molecule type" value="Genomic_DNA"/>
</dbReference>
<proteinExistence type="predicted"/>
<reference evidence="1" key="1">
    <citation type="journal article" date="2021" name="Sci. Rep.">
        <title>Diploid genomic architecture of Nitzschia inconspicua, an elite biomass production diatom.</title>
        <authorList>
            <person name="Oliver A."/>
            <person name="Podell S."/>
            <person name="Pinowska A."/>
            <person name="Traller J.C."/>
            <person name="Smith S.R."/>
            <person name="McClure R."/>
            <person name="Beliaev A."/>
            <person name="Bohutskyi P."/>
            <person name="Hill E.A."/>
            <person name="Rabines A."/>
            <person name="Zheng H."/>
            <person name="Allen L.Z."/>
            <person name="Kuo A."/>
            <person name="Grigoriev I.V."/>
            <person name="Allen A.E."/>
            <person name="Hazlebeck D."/>
            <person name="Allen E.E."/>
        </authorList>
    </citation>
    <scope>NUCLEOTIDE SEQUENCE</scope>
    <source>
        <strain evidence="1">Hildebrandi</strain>
    </source>
</reference>
<evidence type="ECO:0008006" key="3">
    <source>
        <dbReference type="Google" id="ProtNLM"/>
    </source>
</evidence>
<gene>
    <name evidence="1" type="ORF">IV203_000581</name>
</gene>
<evidence type="ECO:0000313" key="2">
    <source>
        <dbReference type="Proteomes" id="UP000693970"/>
    </source>
</evidence>
<keyword evidence="2" id="KW-1185">Reference proteome</keyword>
<comment type="caution">
    <text evidence="1">The sequence shown here is derived from an EMBL/GenBank/DDBJ whole genome shotgun (WGS) entry which is preliminary data.</text>
</comment>
<name>A0A9K3L528_9STRA</name>
<dbReference type="Proteomes" id="UP000693970">
    <property type="component" value="Unassembled WGS sequence"/>
</dbReference>
<accession>A0A9K3L528</accession>
<sequence length="118" mass="13292">MGGATSKYSHIANDFELAIRSSKDLEHILDTELGAQGKGLHEKISSVETSLPPDLVRNMRYLATIRNKLVHEHDFNKIPERQKFLAKFEQSTIDLKKAIEDRRRARGVNESSGGCIIC</sequence>
<protein>
    <recommendedName>
        <fullName evidence="3">DUF4145 domain-containing protein</fullName>
    </recommendedName>
</protein>
<evidence type="ECO:0000313" key="1">
    <source>
        <dbReference type="EMBL" id="KAG7355895.1"/>
    </source>
</evidence>
<dbReference type="OrthoDB" id="10261355at2759"/>
<reference evidence="1" key="2">
    <citation type="submission" date="2021-04" db="EMBL/GenBank/DDBJ databases">
        <authorList>
            <person name="Podell S."/>
        </authorList>
    </citation>
    <scope>NUCLEOTIDE SEQUENCE</scope>
    <source>
        <strain evidence="1">Hildebrandi</strain>
    </source>
</reference>